<dbReference type="InterPro" id="IPR050599">
    <property type="entry name" value="VDCC_alpha-1_subunit"/>
</dbReference>
<name>A0A0D8XN86_DICVI</name>
<keyword evidence="5 13" id="KW-0812">Transmembrane</keyword>
<dbReference type="GO" id="GO:0098703">
    <property type="term" value="P:calcium ion import across plasma membrane"/>
    <property type="evidence" value="ECO:0007669"/>
    <property type="project" value="TreeGrafter"/>
</dbReference>
<reference evidence="16" key="2">
    <citation type="journal article" date="2016" name="Sci. Rep.">
        <title>Dictyocaulus viviparus genome, variome and transcriptome elucidate lungworm biology and support future intervention.</title>
        <authorList>
            <person name="McNulty S.N."/>
            <person name="Strube C."/>
            <person name="Rosa B.A."/>
            <person name="Martin J.C."/>
            <person name="Tyagi R."/>
            <person name="Choi Y.J."/>
            <person name="Wang Q."/>
            <person name="Hallsworth Pepin K."/>
            <person name="Zhang X."/>
            <person name="Ozersky P."/>
            <person name="Wilson R.K."/>
            <person name="Sternberg P.W."/>
            <person name="Gasser R.B."/>
            <person name="Mitreva M."/>
        </authorList>
    </citation>
    <scope>NUCLEOTIDE SEQUENCE [LARGE SCALE GENOMIC DNA]</scope>
    <source>
        <strain evidence="16">HannoverDv2000</strain>
    </source>
</reference>
<organism evidence="15 16">
    <name type="scientific">Dictyocaulus viviparus</name>
    <name type="common">Bovine lungworm</name>
    <dbReference type="NCBI Taxonomy" id="29172"/>
    <lineage>
        <taxon>Eukaryota</taxon>
        <taxon>Metazoa</taxon>
        <taxon>Ecdysozoa</taxon>
        <taxon>Nematoda</taxon>
        <taxon>Chromadorea</taxon>
        <taxon>Rhabditida</taxon>
        <taxon>Rhabditina</taxon>
        <taxon>Rhabditomorpha</taxon>
        <taxon>Strongyloidea</taxon>
        <taxon>Metastrongylidae</taxon>
        <taxon>Dictyocaulus</taxon>
    </lineage>
</organism>
<sequence length="164" mass="18320">MLCIISKIEFFQGPSSLFVFSEDNFIRRNAKAIIEWGPFEYFILLTIIGNCVVLAMEQHLPKNDKKPLSELLERTEPYFMGIFCLECALKIVAFGFIAHKGSYLRSGWNIMDFIVVVSGVVTMFPVSPTSAGGGSAQVETVDLRTLRAVRVLRPLKLVSGIPMI</sequence>
<keyword evidence="6" id="KW-0106">Calcium</keyword>
<dbReference type="SUPFAM" id="SSF81324">
    <property type="entry name" value="Voltage-gated potassium channels"/>
    <property type="match status" value="1"/>
</dbReference>
<evidence type="ECO:0000256" key="4">
    <source>
        <dbReference type="ARBA" id="ARBA00022673"/>
    </source>
</evidence>
<evidence type="ECO:0000256" key="13">
    <source>
        <dbReference type="SAM" id="Phobius"/>
    </source>
</evidence>
<dbReference type="GO" id="GO:0005891">
    <property type="term" value="C:voltage-gated calcium channel complex"/>
    <property type="evidence" value="ECO:0007669"/>
    <property type="project" value="TreeGrafter"/>
</dbReference>
<dbReference type="InterPro" id="IPR005821">
    <property type="entry name" value="Ion_trans_dom"/>
</dbReference>
<keyword evidence="4" id="KW-0107">Calcium channel</keyword>
<dbReference type="Proteomes" id="UP000053766">
    <property type="component" value="Unassembled WGS sequence"/>
</dbReference>
<evidence type="ECO:0000259" key="14">
    <source>
        <dbReference type="Pfam" id="PF00520"/>
    </source>
</evidence>
<proteinExistence type="predicted"/>
<dbReference type="FunFam" id="1.20.120.350:FF:000043">
    <property type="entry name" value="Voltage-dependent L-type calcium channel subunit alpha"/>
    <property type="match status" value="1"/>
</dbReference>
<evidence type="ECO:0000256" key="8">
    <source>
        <dbReference type="ARBA" id="ARBA00022989"/>
    </source>
</evidence>
<dbReference type="GO" id="GO:0007268">
    <property type="term" value="P:chemical synaptic transmission"/>
    <property type="evidence" value="ECO:0007669"/>
    <property type="project" value="TreeGrafter"/>
</dbReference>
<keyword evidence="8 13" id="KW-1133">Transmembrane helix</keyword>
<feature type="transmembrane region" description="Helical" evidence="13">
    <location>
        <begin position="78"/>
        <end position="98"/>
    </location>
</feature>
<evidence type="ECO:0000313" key="15">
    <source>
        <dbReference type="EMBL" id="KJH46010.1"/>
    </source>
</evidence>
<dbReference type="PANTHER" id="PTHR45628:SF7">
    <property type="entry name" value="VOLTAGE-DEPENDENT CALCIUM CHANNEL TYPE A SUBUNIT ALPHA-1"/>
    <property type="match status" value="1"/>
</dbReference>
<keyword evidence="7" id="KW-0851">Voltage-gated channel</keyword>
<gene>
    <name evidence="15" type="ORF">DICVIV_07928</name>
</gene>
<dbReference type="GO" id="GO:0045202">
    <property type="term" value="C:synapse"/>
    <property type="evidence" value="ECO:0007669"/>
    <property type="project" value="GOC"/>
</dbReference>
<accession>A0A0D8XN86</accession>
<dbReference type="EMBL" id="KN716374">
    <property type="protein sequence ID" value="KJH46010.1"/>
    <property type="molecule type" value="Genomic_DNA"/>
</dbReference>
<comment type="subcellular location">
    <subcellularLocation>
        <location evidence="1">Membrane</location>
        <topology evidence="1">Multi-pass membrane protein</topology>
    </subcellularLocation>
</comment>
<protein>
    <recommendedName>
        <fullName evidence="14">Ion transport domain-containing protein</fullName>
    </recommendedName>
</protein>
<dbReference type="InterPro" id="IPR027359">
    <property type="entry name" value="Volt_channel_dom_sf"/>
</dbReference>
<keyword evidence="2" id="KW-0813">Transport</keyword>
<keyword evidence="11" id="KW-0325">Glycoprotein</keyword>
<dbReference type="PANTHER" id="PTHR45628">
    <property type="entry name" value="VOLTAGE-DEPENDENT CALCIUM CHANNEL TYPE A SUBUNIT ALPHA-1"/>
    <property type="match status" value="1"/>
</dbReference>
<reference evidence="15 16" key="1">
    <citation type="submission" date="2013-11" db="EMBL/GenBank/DDBJ databases">
        <title>Draft genome of the bovine lungworm Dictyocaulus viviparus.</title>
        <authorList>
            <person name="Mitreva M."/>
        </authorList>
    </citation>
    <scope>NUCLEOTIDE SEQUENCE [LARGE SCALE GENOMIC DNA]</scope>
    <source>
        <strain evidence="15 16">HannoverDv2000</strain>
    </source>
</reference>
<evidence type="ECO:0000256" key="10">
    <source>
        <dbReference type="ARBA" id="ARBA00023136"/>
    </source>
</evidence>
<evidence type="ECO:0000256" key="5">
    <source>
        <dbReference type="ARBA" id="ARBA00022692"/>
    </source>
</evidence>
<evidence type="ECO:0000256" key="2">
    <source>
        <dbReference type="ARBA" id="ARBA00022448"/>
    </source>
</evidence>
<evidence type="ECO:0000256" key="3">
    <source>
        <dbReference type="ARBA" id="ARBA00022568"/>
    </source>
</evidence>
<keyword evidence="10 13" id="KW-0472">Membrane</keyword>
<keyword evidence="16" id="KW-1185">Reference proteome</keyword>
<evidence type="ECO:0000313" key="16">
    <source>
        <dbReference type="Proteomes" id="UP000053766"/>
    </source>
</evidence>
<dbReference type="GO" id="GO:0008331">
    <property type="term" value="F:high voltage-gated calcium channel activity"/>
    <property type="evidence" value="ECO:0007669"/>
    <property type="project" value="TreeGrafter"/>
</dbReference>
<evidence type="ECO:0000256" key="12">
    <source>
        <dbReference type="ARBA" id="ARBA00023303"/>
    </source>
</evidence>
<evidence type="ECO:0000256" key="1">
    <source>
        <dbReference type="ARBA" id="ARBA00004141"/>
    </source>
</evidence>
<keyword evidence="3" id="KW-0109">Calcium transport</keyword>
<feature type="transmembrane region" description="Helical" evidence="13">
    <location>
        <begin position="110"/>
        <end position="127"/>
    </location>
</feature>
<evidence type="ECO:0000256" key="9">
    <source>
        <dbReference type="ARBA" id="ARBA00023065"/>
    </source>
</evidence>
<feature type="domain" description="Ion transport" evidence="14">
    <location>
        <begin position="38"/>
        <end position="162"/>
    </location>
</feature>
<dbReference type="STRING" id="29172.A0A0D8XN86"/>
<keyword evidence="12" id="KW-0407">Ion channel</keyword>
<keyword evidence="9" id="KW-0406">Ion transport</keyword>
<feature type="transmembrane region" description="Helical" evidence="13">
    <location>
        <begin position="41"/>
        <end position="58"/>
    </location>
</feature>
<dbReference type="Gene3D" id="1.20.120.350">
    <property type="entry name" value="Voltage-gated potassium channels. Chain C"/>
    <property type="match status" value="1"/>
</dbReference>
<dbReference type="OrthoDB" id="431720at2759"/>
<evidence type="ECO:0000256" key="7">
    <source>
        <dbReference type="ARBA" id="ARBA00022882"/>
    </source>
</evidence>
<dbReference type="AlphaFoldDB" id="A0A0D8XN86"/>
<evidence type="ECO:0000256" key="6">
    <source>
        <dbReference type="ARBA" id="ARBA00022837"/>
    </source>
</evidence>
<evidence type="ECO:0000256" key="11">
    <source>
        <dbReference type="ARBA" id="ARBA00023180"/>
    </source>
</evidence>
<dbReference type="Pfam" id="PF00520">
    <property type="entry name" value="Ion_trans"/>
    <property type="match status" value="1"/>
</dbReference>